<dbReference type="Pfam" id="PF13419">
    <property type="entry name" value="HAD_2"/>
    <property type="match status" value="1"/>
</dbReference>
<name>A0ABS2E5T3_9FIRM</name>
<dbReference type="InterPro" id="IPR023214">
    <property type="entry name" value="HAD_sf"/>
</dbReference>
<dbReference type="PANTHER" id="PTHR43481">
    <property type="entry name" value="FRUCTOSE-1-PHOSPHATE PHOSPHATASE"/>
    <property type="match status" value="1"/>
</dbReference>
<dbReference type="InterPro" id="IPR036412">
    <property type="entry name" value="HAD-like_sf"/>
</dbReference>
<evidence type="ECO:0000313" key="2">
    <source>
        <dbReference type="Proteomes" id="UP000716906"/>
    </source>
</evidence>
<dbReference type="SFLD" id="SFLDG01129">
    <property type="entry name" value="C1.5:_HAD__Beta-PGM__Phosphata"/>
    <property type="match status" value="1"/>
</dbReference>
<dbReference type="Gene3D" id="1.10.150.240">
    <property type="entry name" value="Putative phosphatase, domain 2"/>
    <property type="match status" value="1"/>
</dbReference>
<organism evidence="1 2">
    <name type="scientific">Faecalicatena fissicatena</name>
    <dbReference type="NCBI Taxonomy" id="290055"/>
    <lineage>
        <taxon>Bacteria</taxon>
        <taxon>Bacillati</taxon>
        <taxon>Bacillota</taxon>
        <taxon>Clostridia</taxon>
        <taxon>Lachnospirales</taxon>
        <taxon>Lachnospiraceae</taxon>
        <taxon>Faecalicatena</taxon>
    </lineage>
</organism>
<dbReference type="InterPro" id="IPR041492">
    <property type="entry name" value="HAD_2"/>
</dbReference>
<dbReference type="SFLD" id="SFLDS00003">
    <property type="entry name" value="Haloacid_Dehalogenase"/>
    <property type="match status" value="1"/>
</dbReference>
<evidence type="ECO:0000313" key="1">
    <source>
        <dbReference type="EMBL" id="MBM6736964.1"/>
    </source>
</evidence>
<dbReference type="GO" id="GO:0016787">
    <property type="term" value="F:hydrolase activity"/>
    <property type="evidence" value="ECO:0007669"/>
    <property type="project" value="UniProtKB-KW"/>
</dbReference>
<dbReference type="PRINTS" id="PR00413">
    <property type="entry name" value="HADHALOGNASE"/>
</dbReference>
<keyword evidence="2" id="KW-1185">Reference proteome</keyword>
<keyword evidence="1" id="KW-0378">Hydrolase</keyword>
<protein>
    <submittedName>
        <fullName evidence="1">HAD family hydrolase</fullName>
    </submittedName>
</protein>
<proteinExistence type="predicted"/>
<dbReference type="SUPFAM" id="SSF56784">
    <property type="entry name" value="HAD-like"/>
    <property type="match status" value="1"/>
</dbReference>
<gene>
    <name evidence="1" type="ORF">H7U36_02405</name>
</gene>
<dbReference type="InterPro" id="IPR006439">
    <property type="entry name" value="HAD-SF_hydro_IA"/>
</dbReference>
<accession>A0ABS2E5T3</accession>
<dbReference type="InterPro" id="IPR023198">
    <property type="entry name" value="PGP-like_dom2"/>
</dbReference>
<dbReference type="SFLD" id="SFLDG01135">
    <property type="entry name" value="C1.5.6:_HAD__Beta-PGM__Phospha"/>
    <property type="match status" value="1"/>
</dbReference>
<dbReference type="Gene3D" id="3.40.50.1000">
    <property type="entry name" value="HAD superfamily/HAD-like"/>
    <property type="match status" value="1"/>
</dbReference>
<comment type="caution">
    <text evidence="1">The sequence shown here is derived from an EMBL/GenBank/DDBJ whole genome shotgun (WGS) entry which is preliminary data.</text>
</comment>
<dbReference type="EMBL" id="JACLYY010000002">
    <property type="protein sequence ID" value="MBM6736964.1"/>
    <property type="molecule type" value="Genomic_DNA"/>
</dbReference>
<dbReference type="CDD" id="cd07505">
    <property type="entry name" value="HAD_BPGM-like"/>
    <property type="match status" value="1"/>
</dbReference>
<dbReference type="PANTHER" id="PTHR43481:SF4">
    <property type="entry name" value="GLYCEROL-1-PHOSPHATE PHOSPHOHYDROLASE 1-RELATED"/>
    <property type="match status" value="1"/>
</dbReference>
<dbReference type="RefSeq" id="WP_205147724.1">
    <property type="nucleotide sequence ID" value="NZ_JACLYY010000002.1"/>
</dbReference>
<dbReference type="InterPro" id="IPR051806">
    <property type="entry name" value="HAD-like_SPP"/>
</dbReference>
<dbReference type="NCBIfam" id="TIGR01509">
    <property type="entry name" value="HAD-SF-IA-v3"/>
    <property type="match status" value="1"/>
</dbReference>
<reference evidence="1 2" key="1">
    <citation type="journal article" date="2021" name="Sci. Rep.">
        <title>The distribution of antibiotic resistance genes in chicken gut microbiota commensals.</title>
        <authorList>
            <person name="Juricova H."/>
            <person name="Matiasovicova J."/>
            <person name="Kubasova T."/>
            <person name="Cejkova D."/>
            <person name="Rychlik I."/>
        </authorList>
    </citation>
    <scope>NUCLEOTIDE SEQUENCE [LARGE SCALE GENOMIC DNA]</scope>
    <source>
        <strain evidence="1 2">An773</strain>
    </source>
</reference>
<sequence>MIRAVLFDMDGTLIDTEKYLTRFWRQAAREHGVEMTVEDSCMLRSFASRYASRWFAERFGEEADYWGIRKRRKELMSRHLKEHGVEKKPFVDETLKALKEAGYLLAVVTATDEERTRQYLTETGIIEWFDRLVCATMVERGKPYPDVYEYACRQVGCKPQECLAVEDAPNGLRSALGAGCNVVMVPDLTGAGEELEEKIDGELKNLRDLPGFLERMA</sequence>
<dbReference type="Proteomes" id="UP000716906">
    <property type="component" value="Unassembled WGS sequence"/>
</dbReference>